<evidence type="ECO:0000256" key="1">
    <source>
        <dbReference type="ARBA" id="ARBA00022741"/>
    </source>
</evidence>
<keyword evidence="2" id="KW-0067">ATP-binding</keyword>
<dbReference type="InterPro" id="IPR002716">
    <property type="entry name" value="PIN_dom"/>
</dbReference>
<reference evidence="6" key="1">
    <citation type="submission" date="2023-04" db="EMBL/GenBank/DDBJ databases">
        <title>Characterization and genome study of newly isolated Alicyclobacillus-specific phaga.</title>
        <authorList>
            <person name="Shymialevich D."/>
            <person name="Wojcicki M."/>
            <person name="Srednicka P."/>
            <person name="Swider O."/>
        </authorList>
    </citation>
    <scope>NUCLEOTIDE SEQUENCE</scope>
</reference>
<dbReference type="InterPro" id="IPR029060">
    <property type="entry name" value="PIN-like_dom_sf"/>
</dbReference>
<name>A0AAT9V7H8_9CAUD</name>
<dbReference type="SUPFAM" id="SSF52540">
    <property type="entry name" value="P-loop containing nucleoside triphosphate hydrolases"/>
    <property type="match status" value="1"/>
</dbReference>
<accession>A0AAT9V7H8</accession>
<evidence type="ECO:0008006" key="7">
    <source>
        <dbReference type="Google" id="ProtNLM"/>
    </source>
</evidence>
<evidence type="ECO:0000313" key="6">
    <source>
        <dbReference type="EMBL" id="WJJ55256.1"/>
    </source>
</evidence>
<protein>
    <recommendedName>
        <fullName evidence="7">PhoH family protein</fullName>
    </recommendedName>
</protein>
<comment type="similarity">
    <text evidence="3">In the N-terminal section; belongs to the PINc/VapC protein family.</text>
</comment>
<evidence type="ECO:0000259" key="5">
    <source>
        <dbReference type="Pfam" id="PF13638"/>
    </source>
</evidence>
<dbReference type="PANTHER" id="PTHR30473">
    <property type="entry name" value="PROTEIN PHOH"/>
    <property type="match status" value="1"/>
</dbReference>
<dbReference type="Pfam" id="PF02562">
    <property type="entry name" value="PhoH"/>
    <property type="match status" value="1"/>
</dbReference>
<dbReference type="Pfam" id="PF13638">
    <property type="entry name" value="PIN_4"/>
    <property type="match status" value="1"/>
</dbReference>
<dbReference type="Gene3D" id="3.40.50.300">
    <property type="entry name" value="P-loop containing nucleotide triphosphate hydrolases"/>
    <property type="match status" value="1"/>
</dbReference>
<dbReference type="EMBL" id="OQ846916">
    <property type="protein sequence ID" value="WJJ55256.1"/>
    <property type="molecule type" value="Genomic_DNA"/>
</dbReference>
<feature type="domain" description="PIN" evidence="5">
    <location>
        <begin position="8"/>
        <end position="119"/>
    </location>
</feature>
<evidence type="ECO:0000259" key="4">
    <source>
        <dbReference type="Pfam" id="PF02562"/>
    </source>
</evidence>
<dbReference type="SUPFAM" id="SSF88723">
    <property type="entry name" value="PIN domain-like"/>
    <property type="match status" value="1"/>
</dbReference>
<dbReference type="InterPro" id="IPR003714">
    <property type="entry name" value="PhoH"/>
</dbReference>
<dbReference type="InterPro" id="IPR027417">
    <property type="entry name" value="P-loop_NTPase"/>
</dbReference>
<dbReference type="Gene3D" id="3.40.50.1010">
    <property type="entry name" value="5'-nuclease"/>
    <property type="match status" value="1"/>
</dbReference>
<dbReference type="GO" id="GO:0005524">
    <property type="term" value="F:ATP binding"/>
    <property type="evidence" value="ECO:0007669"/>
    <property type="project" value="UniProtKB-KW"/>
</dbReference>
<organism evidence="6">
    <name type="scientific">Alicyclobacillus phage KKP_3916</name>
    <dbReference type="NCBI Taxonomy" id="3040651"/>
    <lineage>
        <taxon>Viruses</taxon>
        <taxon>Duplodnaviria</taxon>
        <taxon>Heunggongvirae</taxon>
        <taxon>Uroviricota</taxon>
        <taxon>Caudoviricetes</taxon>
    </lineage>
</organism>
<evidence type="ECO:0000256" key="2">
    <source>
        <dbReference type="ARBA" id="ARBA00022840"/>
    </source>
</evidence>
<feature type="domain" description="PhoH-like protein" evidence="4">
    <location>
        <begin position="207"/>
        <end position="396"/>
    </location>
</feature>
<dbReference type="PANTHER" id="PTHR30473:SF2">
    <property type="entry name" value="PIN DOMAIN-CONTAINING PROTEIN"/>
    <property type="match status" value="1"/>
</dbReference>
<sequence length="411" mass="46846">MIHGRWSFDTNALLLNPDFINEVETPIVCYTVLQELDKIKMERDTERGWQARKAVRLLRQSKTTFVDVDHDLFVHPIGSFKNNDDLIVSVAVSNNCVGIVTGDFLMQLKSKAHNLQVIDIFETFTEEDDYKGYLDLTLSNQELSDFYDSYGSNSRENIFNLLTNQYLILRDSNGNIIQGLKWNGEDYELIDRLKQSFSTNMFGKFETRDLYQKFAMDSLFNNAVTMIKGRAGSGKSLLSLNYAYSQIEKGKHFNKLICFVNPTASRGSAKLGYYTGNRNEKLLDGAVGSMFGAKFGDKDEVQYRIDRGEIMLLPFSDIRGFDTTGMKAIVYIVEAQNLDIDLMKLAIQRVGEDSKLIIDGDYNAQVDSSLYEGVNNGMRRVSQVFRGEDYYGEVELPIIYRSRMAAKAEEM</sequence>
<dbReference type="InterPro" id="IPR051451">
    <property type="entry name" value="PhoH2-like"/>
</dbReference>
<gene>
    <name evidence="6" type="ORF">QB910_000012</name>
</gene>
<proteinExistence type="inferred from homology"/>
<evidence type="ECO:0000256" key="3">
    <source>
        <dbReference type="ARBA" id="ARBA00046345"/>
    </source>
</evidence>
<keyword evidence="1" id="KW-0547">Nucleotide-binding</keyword>